<dbReference type="InterPro" id="IPR011008">
    <property type="entry name" value="Dimeric_a/b-barrel"/>
</dbReference>
<dbReference type="Gene3D" id="3.30.70.100">
    <property type="match status" value="1"/>
</dbReference>
<evidence type="ECO:0000313" key="3">
    <source>
        <dbReference type="Proteomes" id="UP001595721"/>
    </source>
</evidence>
<dbReference type="SUPFAM" id="SSF54909">
    <property type="entry name" value="Dimeric alpha+beta barrel"/>
    <property type="match status" value="1"/>
</dbReference>
<keyword evidence="2" id="KW-0560">Oxidoreductase</keyword>
<organism evidence="2 3">
    <name type="scientific">Paracoccus mangrovi</name>
    <dbReference type="NCBI Taxonomy" id="1715645"/>
    <lineage>
        <taxon>Bacteria</taxon>
        <taxon>Pseudomonadati</taxon>
        <taxon>Pseudomonadota</taxon>
        <taxon>Alphaproteobacteria</taxon>
        <taxon>Rhodobacterales</taxon>
        <taxon>Paracoccaceae</taxon>
        <taxon>Paracoccus</taxon>
    </lineage>
</organism>
<dbReference type="GO" id="GO:0004497">
    <property type="term" value="F:monooxygenase activity"/>
    <property type="evidence" value="ECO:0007669"/>
    <property type="project" value="UniProtKB-KW"/>
</dbReference>
<evidence type="ECO:0000259" key="1">
    <source>
        <dbReference type="PROSITE" id="PS51725"/>
    </source>
</evidence>
<dbReference type="RefSeq" id="WP_377746322.1">
    <property type="nucleotide sequence ID" value="NZ_JBHRXJ010000020.1"/>
</dbReference>
<dbReference type="PROSITE" id="PS51725">
    <property type="entry name" value="ABM"/>
    <property type="match status" value="1"/>
</dbReference>
<reference evidence="3" key="1">
    <citation type="journal article" date="2019" name="Int. J. Syst. Evol. Microbiol.">
        <title>The Global Catalogue of Microorganisms (GCM) 10K type strain sequencing project: providing services to taxonomists for standard genome sequencing and annotation.</title>
        <authorList>
            <consortium name="The Broad Institute Genomics Platform"/>
            <consortium name="The Broad Institute Genome Sequencing Center for Infectious Disease"/>
            <person name="Wu L."/>
            <person name="Ma J."/>
        </authorList>
    </citation>
    <scope>NUCLEOTIDE SEQUENCE [LARGE SCALE GENOMIC DNA]</scope>
    <source>
        <strain evidence="3">KCTC 42899</strain>
    </source>
</reference>
<dbReference type="EMBL" id="JBHRXJ010000020">
    <property type="protein sequence ID" value="MFC3530162.1"/>
    <property type="molecule type" value="Genomic_DNA"/>
</dbReference>
<accession>A0ABV7RAJ0</accession>
<gene>
    <name evidence="2" type="ORF">ACFOMH_18490</name>
</gene>
<feature type="domain" description="ABM" evidence="1">
    <location>
        <begin position="7"/>
        <end position="97"/>
    </location>
</feature>
<proteinExistence type="predicted"/>
<sequence>MGQASVIWVTAQFRAAPGRADALIALLDELARHSRTEAGCIDYVYLRDGEAFSSVEQWASAEAEAAHNDSDFLRAILKRILPLLDGRPHVSRWRRVV</sequence>
<name>A0ABV7RAJ0_9RHOB</name>
<dbReference type="Proteomes" id="UP001595721">
    <property type="component" value="Unassembled WGS sequence"/>
</dbReference>
<keyword evidence="2" id="KW-0503">Monooxygenase</keyword>
<dbReference type="InterPro" id="IPR007138">
    <property type="entry name" value="ABM_dom"/>
</dbReference>
<dbReference type="EC" id="1.-.-.-" evidence="2"/>
<keyword evidence="3" id="KW-1185">Reference proteome</keyword>
<comment type="caution">
    <text evidence="2">The sequence shown here is derived from an EMBL/GenBank/DDBJ whole genome shotgun (WGS) entry which is preliminary data.</text>
</comment>
<evidence type="ECO:0000313" key="2">
    <source>
        <dbReference type="EMBL" id="MFC3530162.1"/>
    </source>
</evidence>
<protein>
    <submittedName>
        <fullName evidence="2">Quinol monooxygenase</fullName>
        <ecNumber evidence="2">1.-.-.-</ecNumber>
    </submittedName>
</protein>
<dbReference type="Pfam" id="PF03992">
    <property type="entry name" value="ABM"/>
    <property type="match status" value="1"/>
</dbReference>